<sequence>MHDLGRSWNDLLQQMRAAIDLQKDVDARREALSFADMMPVVLVADPDRVDQRLLALPPFLRQRLLDRPFRLFQFTRPEKATMPAFLGDWQKKQFQKLGYATCVTAPSARGVLKLILARCRVLTCVRPHDAAFQMPQGPYGVRGSGSKSTPRARWLCCTNFVRNSSCESSLVAVMY</sequence>
<comment type="caution">
    <text evidence="1">The sequence shown here is derived from an EMBL/GenBank/DDBJ whole genome shotgun (WGS) entry which is preliminary data.</text>
</comment>
<dbReference type="Proteomes" id="UP001595557">
    <property type="component" value="Unassembled WGS sequence"/>
</dbReference>
<evidence type="ECO:0000313" key="1">
    <source>
        <dbReference type="EMBL" id="MFC3170218.1"/>
    </source>
</evidence>
<evidence type="ECO:0000313" key="2">
    <source>
        <dbReference type="Proteomes" id="UP001595557"/>
    </source>
</evidence>
<reference evidence="2" key="1">
    <citation type="journal article" date="2019" name="Int. J. Syst. Evol. Microbiol.">
        <title>The Global Catalogue of Microorganisms (GCM) 10K type strain sequencing project: providing services to taxonomists for standard genome sequencing and annotation.</title>
        <authorList>
            <consortium name="The Broad Institute Genomics Platform"/>
            <consortium name="The Broad Institute Genome Sequencing Center for Infectious Disease"/>
            <person name="Wu L."/>
            <person name="Ma J."/>
        </authorList>
    </citation>
    <scope>NUCLEOTIDE SEQUENCE [LARGE SCALE GENOMIC DNA]</scope>
    <source>
        <strain evidence="2">KCTC 52239</strain>
    </source>
</reference>
<keyword evidence="2" id="KW-1185">Reference proteome</keyword>
<dbReference type="EMBL" id="JBHRTE010000096">
    <property type="protein sequence ID" value="MFC3170218.1"/>
    <property type="molecule type" value="Genomic_DNA"/>
</dbReference>
<gene>
    <name evidence="1" type="ORF">ACFOD7_19405</name>
</gene>
<feature type="non-terminal residue" evidence="1">
    <location>
        <position position="175"/>
    </location>
</feature>
<name>A0ABV7II34_9RHOB</name>
<accession>A0ABV7II34</accession>
<protein>
    <submittedName>
        <fullName evidence="1">Uncharacterized protein</fullName>
    </submittedName>
</protein>
<proteinExistence type="predicted"/>
<dbReference type="RefSeq" id="WP_377707445.1">
    <property type="nucleotide sequence ID" value="NZ_JBHRTE010000096.1"/>
</dbReference>
<organism evidence="1 2">
    <name type="scientific">Paracoccus fontiphilus</name>
    <dbReference type="NCBI Taxonomy" id="1815556"/>
    <lineage>
        <taxon>Bacteria</taxon>
        <taxon>Pseudomonadati</taxon>
        <taxon>Pseudomonadota</taxon>
        <taxon>Alphaproteobacteria</taxon>
        <taxon>Rhodobacterales</taxon>
        <taxon>Paracoccaceae</taxon>
        <taxon>Paracoccus</taxon>
    </lineage>
</organism>